<keyword evidence="1" id="KW-1133">Transmembrane helix</keyword>
<name>A0AAE0N2G0_9PEZI</name>
<dbReference type="EMBL" id="JAULSW010000011">
    <property type="protein sequence ID" value="KAK3367770.1"/>
    <property type="molecule type" value="Genomic_DNA"/>
</dbReference>
<reference evidence="2" key="1">
    <citation type="journal article" date="2023" name="Mol. Phylogenet. Evol.">
        <title>Genome-scale phylogeny and comparative genomics of the fungal order Sordariales.</title>
        <authorList>
            <person name="Hensen N."/>
            <person name="Bonometti L."/>
            <person name="Westerberg I."/>
            <person name="Brannstrom I.O."/>
            <person name="Guillou S."/>
            <person name="Cros-Aarteil S."/>
            <person name="Calhoun S."/>
            <person name="Haridas S."/>
            <person name="Kuo A."/>
            <person name="Mondo S."/>
            <person name="Pangilinan J."/>
            <person name="Riley R."/>
            <person name="LaButti K."/>
            <person name="Andreopoulos B."/>
            <person name="Lipzen A."/>
            <person name="Chen C."/>
            <person name="Yan M."/>
            <person name="Daum C."/>
            <person name="Ng V."/>
            <person name="Clum A."/>
            <person name="Steindorff A."/>
            <person name="Ohm R.A."/>
            <person name="Martin F."/>
            <person name="Silar P."/>
            <person name="Natvig D.O."/>
            <person name="Lalanne C."/>
            <person name="Gautier V."/>
            <person name="Ament-Velasquez S.L."/>
            <person name="Kruys A."/>
            <person name="Hutchinson M.I."/>
            <person name="Powell A.J."/>
            <person name="Barry K."/>
            <person name="Miller A.N."/>
            <person name="Grigoriev I.V."/>
            <person name="Debuchy R."/>
            <person name="Gladieux P."/>
            <person name="Hiltunen Thoren M."/>
            <person name="Johannesson H."/>
        </authorList>
    </citation>
    <scope>NUCLEOTIDE SEQUENCE</scope>
    <source>
        <strain evidence="2">CBS 232.78</strain>
    </source>
</reference>
<feature type="transmembrane region" description="Helical" evidence="1">
    <location>
        <begin position="636"/>
        <end position="661"/>
    </location>
</feature>
<reference evidence="2" key="2">
    <citation type="submission" date="2023-06" db="EMBL/GenBank/DDBJ databases">
        <authorList>
            <consortium name="Lawrence Berkeley National Laboratory"/>
            <person name="Haridas S."/>
            <person name="Hensen N."/>
            <person name="Bonometti L."/>
            <person name="Westerberg I."/>
            <person name="Brannstrom I.O."/>
            <person name="Guillou S."/>
            <person name="Cros-Aarteil S."/>
            <person name="Calhoun S."/>
            <person name="Kuo A."/>
            <person name="Mondo S."/>
            <person name="Pangilinan J."/>
            <person name="Riley R."/>
            <person name="LaButti K."/>
            <person name="Andreopoulos B."/>
            <person name="Lipzen A."/>
            <person name="Chen C."/>
            <person name="Yanf M."/>
            <person name="Daum C."/>
            <person name="Ng V."/>
            <person name="Clum A."/>
            <person name="Steindorff A."/>
            <person name="Ohm R."/>
            <person name="Martin F."/>
            <person name="Silar P."/>
            <person name="Natvig D."/>
            <person name="Lalanne C."/>
            <person name="Gautier V."/>
            <person name="Ament-velasquez S.L."/>
            <person name="Kruys A."/>
            <person name="Hutchinson M.I."/>
            <person name="Powell A.J."/>
            <person name="Barry K."/>
            <person name="Miller A.N."/>
            <person name="Grigoriev I.V."/>
            <person name="Debuchy R."/>
            <person name="Gladieux P."/>
            <person name="Thoren M.H."/>
            <person name="Johannesson H."/>
        </authorList>
    </citation>
    <scope>NUCLEOTIDE SEQUENCE</scope>
    <source>
        <strain evidence="2">CBS 232.78</strain>
    </source>
</reference>
<evidence type="ECO:0000313" key="3">
    <source>
        <dbReference type="Proteomes" id="UP001285441"/>
    </source>
</evidence>
<accession>A0AAE0N2G0</accession>
<dbReference type="AlphaFoldDB" id="A0AAE0N2G0"/>
<proteinExistence type="predicted"/>
<protein>
    <submittedName>
        <fullName evidence="2">Uncharacterized protein</fullName>
    </submittedName>
</protein>
<feature type="transmembrane region" description="Helical" evidence="1">
    <location>
        <begin position="48"/>
        <end position="75"/>
    </location>
</feature>
<evidence type="ECO:0000256" key="1">
    <source>
        <dbReference type="SAM" id="Phobius"/>
    </source>
</evidence>
<keyword evidence="1" id="KW-0812">Transmembrane</keyword>
<organism evidence="2 3">
    <name type="scientific">Podospora didyma</name>
    <dbReference type="NCBI Taxonomy" id="330526"/>
    <lineage>
        <taxon>Eukaryota</taxon>
        <taxon>Fungi</taxon>
        <taxon>Dikarya</taxon>
        <taxon>Ascomycota</taxon>
        <taxon>Pezizomycotina</taxon>
        <taxon>Sordariomycetes</taxon>
        <taxon>Sordariomycetidae</taxon>
        <taxon>Sordariales</taxon>
        <taxon>Podosporaceae</taxon>
        <taxon>Podospora</taxon>
    </lineage>
</organism>
<gene>
    <name evidence="2" type="ORF">B0H63DRAFT_565670</name>
</gene>
<feature type="transmembrane region" description="Helical" evidence="1">
    <location>
        <begin position="95"/>
        <end position="123"/>
    </location>
</feature>
<sequence length="735" mass="81227">MPTPTVEPPEIREPGKVQSIRPAAANLHTKAVRRRKLSKSLLTMYRRLGYWSSASLVFGTALIFASLGFFSFLWLSNTDNPSWRRIVLADWVTRFITIASLVLRFAIATQAATCTSMVAAILLSSFEVSLPNAAAVSLIRVSNNGPASLLMYLDISISRKRPYNSILLLVMLILATNTLCLQFTSTALLSDVGAGNLPVVSLNQIVRYGITSNSWGDEANEYFRMRPATFPAFAEIKETLYPSAAEFAQNHPEFRDTGRVTRAFIPFKTEAERSAILQYTGPATLFKSRVICTRPLIKNATLSSQRISGLISYSLPNDATPFSGARIPSFYLSSQPFNCTFEVSKSESSYRFESPPPFVGDRTVVDVLDWPAALCKLPVEDFSGVAFVLLNTTGPWHTVGDGGTLYAERVTSESYVSIGATTNRREWLEVPLSSTGWTSPEWSLKLTMCFTTPDPEDFKNVSIRRVGDLTLPVAREPSWRWSLERSAYETKQIQTQLGGTANMSTLDERGIFSLFGASDFPLGTDLFEWGQFWDNSVIRTFPDGLVRSAFQRFVPEDNSSLILCNWCKRSQGASSLHSAIFSGILKNTDNPALALQGLLTIIYGMSYLDHQFQFDAYGVADITTLVSVTKPIRKTYFFVVMGLVNLHIFIVTLITVAFCFVCSNSTIVGGTWAAVAQLNSPITMEWMQKASDMADGDVSRAMAVAGNKSTLVGMGKGDRRLRHREGRAGQTSFNV</sequence>
<keyword evidence="3" id="KW-1185">Reference proteome</keyword>
<feature type="transmembrane region" description="Helical" evidence="1">
    <location>
        <begin position="166"/>
        <end position="189"/>
    </location>
</feature>
<comment type="caution">
    <text evidence="2">The sequence shown here is derived from an EMBL/GenBank/DDBJ whole genome shotgun (WGS) entry which is preliminary data.</text>
</comment>
<keyword evidence="1" id="KW-0472">Membrane</keyword>
<evidence type="ECO:0000313" key="2">
    <source>
        <dbReference type="EMBL" id="KAK3367770.1"/>
    </source>
</evidence>
<dbReference type="Proteomes" id="UP001285441">
    <property type="component" value="Unassembled WGS sequence"/>
</dbReference>